<dbReference type="InterPro" id="IPR016181">
    <property type="entry name" value="Acyl_CoA_acyltransferase"/>
</dbReference>
<gene>
    <name evidence="2" type="ORF">TEA_023855</name>
</gene>
<dbReference type="PANTHER" id="PTHR46067">
    <property type="entry name" value="ACYL-COA N-ACYLTRANSFERASES (NAT) SUPERFAMILY PROTEIN"/>
    <property type="match status" value="1"/>
</dbReference>
<protein>
    <recommendedName>
        <fullName evidence="1">N-acetyltransferase domain-containing protein</fullName>
    </recommendedName>
</protein>
<dbReference type="Pfam" id="PF13302">
    <property type="entry name" value="Acetyltransf_3"/>
    <property type="match status" value="1"/>
</dbReference>
<dbReference type="Gene3D" id="3.40.630.30">
    <property type="match status" value="1"/>
</dbReference>
<dbReference type="PROSITE" id="PS51186">
    <property type="entry name" value="GNAT"/>
    <property type="match status" value="1"/>
</dbReference>
<name>A0A4S4DAT1_CAMSN</name>
<evidence type="ECO:0000313" key="3">
    <source>
        <dbReference type="Proteomes" id="UP000306102"/>
    </source>
</evidence>
<dbReference type="EMBL" id="SDRB02011915">
    <property type="protein sequence ID" value="THF99594.1"/>
    <property type="molecule type" value="Genomic_DNA"/>
</dbReference>
<reference evidence="2 3" key="1">
    <citation type="journal article" date="2018" name="Proc. Natl. Acad. Sci. U.S.A.">
        <title>Draft genome sequence of Camellia sinensis var. sinensis provides insights into the evolution of the tea genome and tea quality.</title>
        <authorList>
            <person name="Wei C."/>
            <person name="Yang H."/>
            <person name="Wang S."/>
            <person name="Zhao J."/>
            <person name="Liu C."/>
            <person name="Gao L."/>
            <person name="Xia E."/>
            <person name="Lu Y."/>
            <person name="Tai Y."/>
            <person name="She G."/>
            <person name="Sun J."/>
            <person name="Cao H."/>
            <person name="Tong W."/>
            <person name="Gao Q."/>
            <person name="Li Y."/>
            <person name="Deng W."/>
            <person name="Jiang X."/>
            <person name="Wang W."/>
            <person name="Chen Q."/>
            <person name="Zhang S."/>
            <person name="Li H."/>
            <person name="Wu J."/>
            <person name="Wang P."/>
            <person name="Li P."/>
            <person name="Shi C."/>
            <person name="Zheng F."/>
            <person name="Jian J."/>
            <person name="Huang B."/>
            <person name="Shan D."/>
            <person name="Shi M."/>
            <person name="Fang C."/>
            <person name="Yue Y."/>
            <person name="Li F."/>
            <person name="Li D."/>
            <person name="Wei S."/>
            <person name="Han B."/>
            <person name="Jiang C."/>
            <person name="Yin Y."/>
            <person name="Xia T."/>
            <person name="Zhang Z."/>
            <person name="Bennetzen J.L."/>
            <person name="Zhao S."/>
            <person name="Wan X."/>
        </authorList>
    </citation>
    <scope>NUCLEOTIDE SEQUENCE [LARGE SCALE GENOMIC DNA]</scope>
    <source>
        <strain evidence="3">cv. Shuchazao</strain>
        <tissue evidence="2">Leaf</tissue>
    </source>
</reference>
<keyword evidence="3" id="KW-1185">Reference proteome</keyword>
<dbReference type="InterPro" id="IPR000182">
    <property type="entry name" value="GNAT_dom"/>
</dbReference>
<sequence length="184" mass="20691">MERVSSKPDGDDHDEFSEITRRPFDLSDTDDIMVWATDNKVSQFCTWNTYTSREQAIDFIENIAIPHPWLRAICLKNRAIGSVSVMPSSGIGASRGEIGYALASEYWGRGIVTRAVKMVVSSVFSEWPHLERLEGLVYVDNLGSQRVLEKAGFQKEGVLRKYVTVKGRSRDIVIFSLLSSDLIS</sequence>
<feature type="domain" description="N-acetyltransferase" evidence="1">
    <location>
        <begin position="19"/>
        <end position="171"/>
    </location>
</feature>
<dbReference type="STRING" id="542762.A0A4S4DAT1"/>
<dbReference type="PANTHER" id="PTHR46067:SF27">
    <property type="entry name" value="ACYL-COA N-ACYLTRANSFERASES (NAT) SUPERFAMILY PROTEIN"/>
    <property type="match status" value="1"/>
</dbReference>
<evidence type="ECO:0000313" key="2">
    <source>
        <dbReference type="EMBL" id="THF99594.1"/>
    </source>
</evidence>
<proteinExistence type="predicted"/>
<comment type="caution">
    <text evidence="2">The sequence shown here is derived from an EMBL/GenBank/DDBJ whole genome shotgun (WGS) entry which is preliminary data.</text>
</comment>
<dbReference type="GO" id="GO:0016747">
    <property type="term" value="F:acyltransferase activity, transferring groups other than amino-acyl groups"/>
    <property type="evidence" value="ECO:0007669"/>
    <property type="project" value="InterPro"/>
</dbReference>
<dbReference type="SUPFAM" id="SSF55729">
    <property type="entry name" value="Acyl-CoA N-acyltransferases (Nat)"/>
    <property type="match status" value="1"/>
</dbReference>
<dbReference type="AlphaFoldDB" id="A0A4S4DAT1"/>
<organism evidence="2 3">
    <name type="scientific">Camellia sinensis var. sinensis</name>
    <name type="common">China tea</name>
    <dbReference type="NCBI Taxonomy" id="542762"/>
    <lineage>
        <taxon>Eukaryota</taxon>
        <taxon>Viridiplantae</taxon>
        <taxon>Streptophyta</taxon>
        <taxon>Embryophyta</taxon>
        <taxon>Tracheophyta</taxon>
        <taxon>Spermatophyta</taxon>
        <taxon>Magnoliopsida</taxon>
        <taxon>eudicotyledons</taxon>
        <taxon>Gunneridae</taxon>
        <taxon>Pentapetalae</taxon>
        <taxon>asterids</taxon>
        <taxon>Ericales</taxon>
        <taxon>Theaceae</taxon>
        <taxon>Camellia</taxon>
    </lineage>
</organism>
<accession>A0A4S4DAT1</accession>
<dbReference type="Proteomes" id="UP000306102">
    <property type="component" value="Unassembled WGS sequence"/>
</dbReference>
<evidence type="ECO:0000259" key="1">
    <source>
        <dbReference type="PROSITE" id="PS51186"/>
    </source>
</evidence>